<proteinExistence type="predicted"/>
<dbReference type="PANTHER" id="PTHR12894">
    <property type="entry name" value="CNH DOMAIN CONTAINING"/>
    <property type="match status" value="1"/>
</dbReference>
<keyword evidence="2" id="KW-0813">Transport</keyword>
<evidence type="ECO:0000313" key="8">
    <source>
        <dbReference type="Proteomes" id="UP001296104"/>
    </source>
</evidence>
<dbReference type="Proteomes" id="UP001296104">
    <property type="component" value="Unassembled WGS sequence"/>
</dbReference>
<feature type="compositionally biased region" description="Polar residues" evidence="5">
    <location>
        <begin position="315"/>
        <end position="332"/>
    </location>
</feature>
<keyword evidence="4" id="KW-0653">Protein transport</keyword>
<protein>
    <recommendedName>
        <fullName evidence="6">CNH domain-containing protein</fullName>
    </recommendedName>
</protein>
<gene>
    <name evidence="7" type="ORF">LECACI_7A009190</name>
</gene>
<name>A0AAI8Z7T1_9PEZI</name>
<evidence type="ECO:0000256" key="4">
    <source>
        <dbReference type="ARBA" id="ARBA00022927"/>
    </source>
</evidence>
<feature type="compositionally biased region" description="Polar residues" evidence="5">
    <location>
        <begin position="239"/>
        <end position="290"/>
    </location>
</feature>
<evidence type="ECO:0000256" key="1">
    <source>
        <dbReference type="ARBA" id="ARBA00004496"/>
    </source>
</evidence>
<dbReference type="GO" id="GO:0006914">
    <property type="term" value="P:autophagy"/>
    <property type="evidence" value="ECO:0007669"/>
    <property type="project" value="TreeGrafter"/>
</dbReference>
<dbReference type="GO" id="GO:0015031">
    <property type="term" value="P:protein transport"/>
    <property type="evidence" value="ECO:0007669"/>
    <property type="project" value="UniProtKB-KW"/>
</dbReference>
<evidence type="ECO:0000256" key="5">
    <source>
        <dbReference type="SAM" id="MobiDB-lite"/>
    </source>
</evidence>
<comment type="caution">
    <text evidence="7">The sequence shown here is derived from an EMBL/GenBank/DDBJ whole genome shotgun (WGS) entry which is preliminary data.</text>
</comment>
<dbReference type="AlphaFoldDB" id="A0AAI8Z7T1"/>
<feature type="domain" description="CNH" evidence="6">
    <location>
        <begin position="39"/>
        <end position="443"/>
    </location>
</feature>
<evidence type="ECO:0000256" key="2">
    <source>
        <dbReference type="ARBA" id="ARBA00022448"/>
    </source>
</evidence>
<comment type="subcellular location">
    <subcellularLocation>
        <location evidence="1">Cytoplasm</location>
    </subcellularLocation>
</comment>
<dbReference type="PANTHER" id="PTHR12894:SF27">
    <property type="entry name" value="TRANSFORMING GROWTH FACTOR-BETA RECEPTOR-ASSOCIATED PROTEIN 1"/>
    <property type="match status" value="1"/>
</dbReference>
<keyword evidence="3" id="KW-0963">Cytoplasm</keyword>
<accession>A0AAI8Z7T1</accession>
<dbReference type="PROSITE" id="PS50219">
    <property type="entry name" value="CNH"/>
    <property type="match status" value="1"/>
</dbReference>
<reference evidence="7" key="1">
    <citation type="submission" date="2023-11" db="EMBL/GenBank/DDBJ databases">
        <authorList>
            <person name="Alioto T."/>
            <person name="Alioto T."/>
            <person name="Gomez Garrido J."/>
        </authorList>
    </citation>
    <scope>NUCLEOTIDE SEQUENCE</scope>
</reference>
<sequence length="1146" mass="127984">MEPDHAATSHTQDGSPGSYTLRELIRDVPLTPAEDNEVQAHITCVDTWNGNVYIGTSSGEVLHYVSIPPDPADESGQPSYIFATKIEPPFKHRQTGDDAGVKQILLLPSISKACIVCHSTLTFWNLPELSPAYEGRIEQAGCLWLGGLDRNDSGQESGDSKGVVAVICLRQRLRLIRIFEEAQPRKIRDIELGGISTLQRRGDLACVADGHSYSLLDVVNQRKNELFPISSLNDPRPQAQETLPNLRNRPASRSFSSHSPVRQSRSHSRNISLGGQPQNNNRLRPDSNSPWPKRRSSRQTESPAPSSSREESPTKSETTVEAQQPNNSSVVETSEPVKPLPPNILSPTPSEFLLTTGTRKVDPGVGMFVNLEGDVVRGTLEFSSYPDALVLDFSQDSALGPGSDDASQGGYVLAVVHRKAEDTMQQCIEIQRWDADPGEADRTKEWLVLGAINTGGEQGEVSTKAGLRNPTTPAELTVNGVTSTLRLRRLKLKEVAEDGVETMRNQEEDKLASRFAQVQANVLFFNKDQVSWVVQTPMISQLDRRLAEAVRQTSSDELSIDVPLVQRVVNSIRSQEPRDELEFLTLTYVRQKSSLLLFGNLVLQTANGTIAYEHDKRRAEDALVSGELDPRVVLSLVPPLEAETAEGSNGIWMSQGLCHAVDQIRKSFDPDKITRDVQGPYGDNLLSLVKRYLMVWRKKKGFGSVADETYVFQTVDAALLHVLLMLDQNSPRGPATVGTIRAELNDVVDRGVDCFDRAVELFEQYDRLYMLSRLYQSRKMVSQVLATWKRILEGEKDAGGELVEGEHDLRRYLSKIRDSALVQDYGAWLAHRNPKLGVQIFADDSSRVKFQPTEAVAILKDKAPGAVKDYLEHLVFGKNHVQYVNDLIAFYLDTVLSELESSDESRKTLLQSYETYKALHPPKPTYREFITDNAINAEWWHNRLRLLQLIGGSHGAASKYNVHTLGERLAPYTDELVPEMIILNGREGKHEEALRLLVHGLGDYDTAIRYCLLGGSSIFHPSSSLAPEQPLPSKDEQAQLFEYLLHEFFRIEDLSERLERTSELLGRFGGWFDIEKVLDLIPDSWSVELVSGFLVHAFRRLVREKNETVVIKALCSAQNLRQSVEFAEKTERIAPVVVNPQVDVGE</sequence>
<dbReference type="InterPro" id="IPR001180">
    <property type="entry name" value="CNH_dom"/>
</dbReference>
<dbReference type="GO" id="GO:0016020">
    <property type="term" value="C:membrane"/>
    <property type="evidence" value="ECO:0007669"/>
    <property type="project" value="TreeGrafter"/>
</dbReference>
<feature type="region of interest" description="Disordered" evidence="5">
    <location>
        <begin position="228"/>
        <end position="351"/>
    </location>
</feature>
<organism evidence="7 8">
    <name type="scientific">Lecanosticta acicola</name>
    <dbReference type="NCBI Taxonomy" id="111012"/>
    <lineage>
        <taxon>Eukaryota</taxon>
        <taxon>Fungi</taxon>
        <taxon>Dikarya</taxon>
        <taxon>Ascomycota</taxon>
        <taxon>Pezizomycotina</taxon>
        <taxon>Dothideomycetes</taxon>
        <taxon>Dothideomycetidae</taxon>
        <taxon>Mycosphaerellales</taxon>
        <taxon>Mycosphaerellaceae</taxon>
        <taxon>Lecanosticta</taxon>
    </lineage>
</organism>
<keyword evidence="8" id="KW-1185">Reference proteome</keyword>
<dbReference type="InterPro" id="IPR032914">
    <property type="entry name" value="Vam6/VPS39/TRAP1"/>
</dbReference>
<evidence type="ECO:0000313" key="7">
    <source>
        <dbReference type="EMBL" id="CAK4034032.1"/>
    </source>
</evidence>
<dbReference type="GO" id="GO:0034058">
    <property type="term" value="P:endosomal vesicle fusion"/>
    <property type="evidence" value="ECO:0007669"/>
    <property type="project" value="TreeGrafter"/>
</dbReference>
<dbReference type="EMBL" id="CAVMBE010000100">
    <property type="protein sequence ID" value="CAK4034032.1"/>
    <property type="molecule type" value="Genomic_DNA"/>
</dbReference>
<evidence type="ECO:0000256" key="3">
    <source>
        <dbReference type="ARBA" id="ARBA00022490"/>
    </source>
</evidence>
<dbReference type="GO" id="GO:0005737">
    <property type="term" value="C:cytoplasm"/>
    <property type="evidence" value="ECO:0007669"/>
    <property type="project" value="UniProtKB-SubCell"/>
</dbReference>
<evidence type="ECO:0000259" key="6">
    <source>
        <dbReference type="PROSITE" id="PS50219"/>
    </source>
</evidence>